<dbReference type="InterPro" id="IPR045584">
    <property type="entry name" value="Pilin-like"/>
</dbReference>
<dbReference type="PROSITE" id="PS00409">
    <property type="entry name" value="PROKAR_NTER_METHYL"/>
    <property type="match status" value="1"/>
</dbReference>
<keyword evidence="3" id="KW-1003">Cell membrane</keyword>
<dbReference type="GO" id="GO:0005886">
    <property type="term" value="C:plasma membrane"/>
    <property type="evidence" value="ECO:0007669"/>
    <property type="project" value="UniProtKB-SubCell"/>
</dbReference>
<evidence type="ECO:0000256" key="9">
    <source>
        <dbReference type="ARBA" id="ARBA00025772"/>
    </source>
</evidence>
<evidence type="ECO:0000313" key="13">
    <source>
        <dbReference type="EMBL" id="SHO45696.1"/>
    </source>
</evidence>
<evidence type="ECO:0000256" key="2">
    <source>
        <dbReference type="ARBA" id="ARBA00021549"/>
    </source>
</evidence>
<organism evidence="13 14">
    <name type="scientific">Desulfopila aestuarii DSM 18488</name>
    <dbReference type="NCBI Taxonomy" id="1121416"/>
    <lineage>
        <taxon>Bacteria</taxon>
        <taxon>Pseudomonadati</taxon>
        <taxon>Thermodesulfobacteriota</taxon>
        <taxon>Desulfobulbia</taxon>
        <taxon>Desulfobulbales</taxon>
        <taxon>Desulfocapsaceae</taxon>
        <taxon>Desulfopila</taxon>
    </lineage>
</organism>
<dbReference type="SUPFAM" id="SSF54523">
    <property type="entry name" value="Pili subunits"/>
    <property type="match status" value="1"/>
</dbReference>
<evidence type="ECO:0000256" key="8">
    <source>
        <dbReference type="ARBA" id="ARBA00023136"/>
    </source>
</evidence>
<gene>
    <name evidence="13" type="ORF">SAMN02745220_01179</name>
</gene>
<keyword evidence="4" id="KW-0488">Methylation</keyword>
<feature type="domain" description="General secretion pathway GspH" evidence="12">
    <location>
        <begin position="56"/>
        <end position="165"/>
    </location>
</feature>
<keyword evidence="5" id="KW-0997">Cell inner membrane</keyword>
<dbReference type="NCBIfam" id="TIGR02532">
    <property type="entry name" value="IV_pilin_GFxxxE"/>
    <property type="match status" value="1"/>
</dbReference>
<accession>A0A1M7Y1L1</accession>
<dbReference type="GO" id="GO:0015628">
    <property type="term" value="P:protein secretion by the type II secretion system"/>
    <property type="evidence" value="ECO:0007669"/>
    <property type="project" value="InterPro"/>
</dbReference>
<reference evidence="13 14" key="1">
    <citation type="submission" date="2016-12" db="EMBL/GenBank/DDBJ databases">
        <authorList>
            <person name="Song W.-J."/>
            <person name="Kurnit D.M."/>
        </authorList>
    </citation>
    <scope>NUCLEOTIDE SEQUENCE [LARGE SCALE GENOMIC DNA]</scope>
    <source>
        <strain evidence="13 14">DSM 18488</strain>
    </source>
</reference>
<keyword evidence="8 11" id="KW-0472">Membrane</keyword>
<comment type="subcellular location">
    <subcellularLocation>
        <location evidence="1">Cell inner membrane</location>
        <topology evidence="1">Single-pass membrane protein</topology>
    </subcellularLocation>
</comment>
<evidence type="ECO:0000256" key="7">
    <source>
        <dbReference type="ARBA" id="ARBA00022989"/>
    </source>
</evidence>
<protein>
    <recommendedName>
        <fullName evidence="2">Type II secretion system protein H</fullName>
    </recommendedName>
    <alternativeName>
        <fullName evidence="10">General secretion pathway protein H</fullName>
    </alternativeName>
</protein>
<dbReference type="EMBL" id="FRFE01000004">
    <property type="protein sequence ID" value="SHO45696.1"/>
    <property type="molecule type" value="Genomic_DNA"/>
</dbReference>
<dbReference type="Pfam" id="PF07963">
    <property type="entry name" value="N_methyl"/>
    <property type="match status" value="1"/>
</dbReference>
<dbReference type="Proteomes" id="UP000184603">
    <property type="component" value="Unassembled WGS sequence"/>
</dbReference>
<evidence type="ECO:0000256" key="1">
    <source>
        <dbReference type="ARBA" id="ARBA00004377"/>
    </source>
</evidence>
<evidence type="ECO:0000256" key="11">
    <source>
        <dbReference type="SAM" id="Phobius"/>
    </source>
</evidence>
<dbReference type="GO" id="GO:0015627">
    <property type="term" value="C:type II protein secretion system complex"/>
    <property type="evidence" value="ECO:0007669"/>
    <property type="project" value="InterPro"/>
</dbReference>
<evidence type="ECO:0000256" key="10">
    <source>
        <dbReference type="ARBA" id="ARBA00030775"/>
    </source>
</evidence>
<dbReference type="Pfam" id="PF12019">
    <property type="entry name" value="GspH"/>
    <property type="match status" value="1"/>
</dbReference>
<proteinExistence type="inferred from homology"/>
<evidence type="ECO:0000313" key="14">
    <source>
        <dbReference type="Proteomes" id="UP000184603"/>
    </source>
</evidence>
<comment type="similarity">
    <text evidence="9">Belongs to the GSP H family.</text>
</comment>
<dbReference type="STRING" id="1121416.SAMN02745220_01179"/>
<dbReference type="InterPro" id="IPR022346">
    <property type="entry name" value="T2SS_GspH"/>
</dbReference>
<dbReference type="InterPro" id="IPR012902">
    <property type="entry name" value="N_methyl_site"/>
</dbReference>
<evidence type="ECO:0000256" key="4">
    <source>
        <dbReference type="ARBA" id="ARBA00022481"/>
    </source>
</evidence>
<evidence type="ECO:0000256" key="5">
    <source>
        <dbReference type="ARBA" id="ARBA00022519"/>
    </source>
</evidence>
<keyword evidence="7 11" id="KW-1133">Transmembrane helix</keyword>
<dbReference type="Gene3D" id="3.30.700.10">
    <property type="entry name" value="Glycoprotein, Type 4 Pilin"/>
    <property type="match status" value="1"/>
</dbReference>
<keyword evidence="6 11" id="KW-0812">Transmembrane</keyword>
<evidence type="ECO:0000259" key="12">
    <source>
        <dbReference type="Pfam" id="PF12019"/>
    </source>
</evidence>
<keyword evidence="14" id="KW-1185">Reference proteome</keyword>
<evidence type="ECO:0000256" key="3">
    <source>
        <dbReference type="ARBA" id="ARBA00022475"/>
    </source>
</evidence>
<evidence type="ECO:0000256" key="6">
    <source>
        <dbReference type="ARBA" id="ARBA00022692"/>
    </source>
</evidence>
<name>A0A1M7Y1L1_9BACT</name>
<dbReference type="AlphaFoldDB" id="A0A1M7Y1L1"/>
<feature type="transmembrane region" description="Helical" evidence="11">
    <location>
        <begin position="21"/>
        <end position="44"/>
    </location>
</feature>
<sequence length="173" mass="19022">MKRYPFLRSSWVSERSRRAGFTLLELMIVIAIIGVLSAIAFAGLSKWLPNYRLKSAAQELYSSLNRAKAMAVKENRNVGIEFFPQSCPPEGGKYQIFVDEDKNNSLSGTEKAFISVSMPSGVCLSATSWAGDQTGYSARGFTTNGSGTVTLSHVNISRSYTIRVYPYGGIRID</sequence>